<dbReference type="SUPFAM" id="SSF53098">
    <property type="entry name" value="Ribonuclease H-like"/>
    <property type="match status" value="3"/>
</dbReference>
<dbReference type="InterPro" id="IPR042532">
    <property type="entry name" value="EXOC3/Sec6_C"/>
</dbReference>
<keyword evidence="3" id="KW-0268">Exocytosis</keyword>
<proteinExistence type="inferred from homology"/>
<evidence type="ECO:0000313" key="6">
    <source>
        <dbReference type="EMBL" id="KAK5981825.1"/>
    </source>
</evidence>
<evidence type="ECO:0000256" key="2">
    <source>
        <dbReference type="ARBA" id="ARBA00022448"/>
    </source>
</evidence>
<dbReference type="InterPro" id="IPR036397">
    <property type="entry name" value="RNaseH_sf"/>
</dbReference>
<dbReference type="GO" id="GO:0000145">
    <property type="term" value="C:exocyst"/>
    <property type="evidence" value="ECO:0007669"/>
    <property type="project" value="InterPro"/>
</dbReference>
<keyword evidence="2" id="KW-0813">Transport</keyword>
<dbReference type="GO" id="GO:0051601">
    <property type="term" value="P:exocyst localization"/>
    <property type="evidence" value="ECO:0007669"/>
    <property type="project" value="TreeGrafter"/>
</dbReference>
<dbReference type="Gene3D" id="1.10.357.70">
    <property type="entry name" value="Exocyst complex component Sec6, C-terminal domain"/>
    <property type="match status" value="1"/>
</dbReference>
<evidence type="ECO:0000259" key="5">
    <source>
        <dbReference type="PROSITE" id="PS50879"/>
    </source>
</evidence>
<comment type="caution">
    <text evidence="6">The sequence shown here is derived from an EMBL/GenBank/DDBJ whole genome shotgun (WGS) entry which is preliminary data.</text>
</comment>
<protein>
    <recommendedName>
        <fullName evidence="5">RNase H type-1 domain-containing protein</fullName>
    </recommendedName>
</protein>
<feature type="domain" description="RNase H type-1" evidence="5">
    <location>
        <begin position="183"/>
        <end position="324"/>
    </location>
</feature>
<dbReference type="PROSITE" id="PS50879">
    <property type="entry name" value="RNASE_H_1"/>
    <property type="match status" value="1"/>
</dbReference>
<dbReference type="GO" id="GO:0004523">
    <property type="term" value="F:RNA-DNA hybrid ribonuclease activity"/>
    <property type="evidence" value="ECO:0007669"/>
    <property type="project" value="InterPro"/>
</dbReference>
<organism evidence="6 7">
    <name type="scientific">Trichostrongylus colubriformis</name>
    <name type="common">Black scour worm</name>
    <dbReference type="NCBI Taxonomy" id="6319"/>
    <lineage>
        <taxon>Eukaryota</taxon>
        <taxon>Metazoa</taxon>
        <taxon>Ecdysozoa</taxon>
        <taxon>Nematoda</taxon>
        <taxon>Chromadorea</taxon>
        <taxon>Rhabditida</taxon>
        <taxon>Rhabditina</taxon>
        <taxon>Rhabditomorpha</taxon>
        <taxon>Strongyloidea</taxon>
        <taxon>Trichostrongylidae</taxon>
        <taxon>Trichostrongylus</taxon>
    </lineage>
</organism>
<feature type="region of interest" description="Disordered" evidence="4">
    <location>
        <begin position="486"/>
        <end position="506"/>
    </location>
</feature>
<evidence type="ECO:0000313" key="7">
    <source>
        <dbReference type="Proteomes" id="UP001331761"/>
    </source>
</evidence>
<dbReference type="Gene3D" id="1.10.357.50">
    <property type="match status" value="1"/>
</dbReference>
<dbReference type="Pfam" id="PF10185">
    <property type="entry name" value="Mesd"/>
    <property type="match status" value="1"/>
</dbReference>
<dbReference type="EMBL" id="WIXE01005871">
    <property type="protein sequence ID" value="KAK5981825.1"/>
    <property type="molecule type" value="Genomic_DNA"/>
</dbReference>
<dbReference type="Proteomes" id="UP001331761">
    <property type="component" value="Unassembled WGS sequence"/>
</dbReference>
<dbReference type="Gene3D" id="3.30.420.10">
    <property type="entry name" value="Ribonuclease H-like superfamily/Ribonuclease H"/>
    <property type="match status" value="3"/>
</dbReference>
<gene>
    <name evidence="6" type="ORF">GCK32_000350</name>
</gene>
<dbReference type="InterPro" id="IPR010326">
    <property type="entry name" value="EXOC3/Sec6"/>
</dbReference>
<sequence length="1451" mass="165937">VNRQLDFVNPQPQLAQNVETLRQNTRTGLSVAKYGVFWGHDDSRNVIREMPGKTHVAAMLMAMIDAVHVARKDKSLEKLVIYTDFNCPPGFHSKLKSYAMRDFHCYMGPKMKNADLLRDLYESTKDMNVAFKHRAAVEGKKPNYVIARILEGEKFSSHKSKNPSIFVYGEELQVTGEKPATSSEGWPHVYTTALCKTSKNGFKSASYVTIWPEKRHGNNTMHRLAMIPVTLFRAQLAAIEEALKQAVDNRLSRVVVVTDSQAFMLNWRRGWLKPDGKPAANKFLCNRIRDLTQASVEVRFRYETPQPALPQWSLALDKCVEAIDLPIVAKNRPEYNNSLADVLLHANSLENSSVPRVRIFKKGPNFAIRVVWEDGIAKDIETSSKTETKSHHALMAVLEKASASSLRQLIIRTDSPRLVLAAENWLPIWHRSGYRNSLHKPLADADCWEKIWSLKKVVKMFRSLPVALVLITFKGTILIQSSQVLSPAGPSQVLPPAGQSRTRKDVASYSEEDIERLYEEWETNDPEKDDHDIDDGEAKKRERVAVDLKKLGSRPENPEQLLKLSKKGETLMMFVSVRDPQVPSKKDRLYTEKMTELWHSMLRNNHIQSRKLSLWRDTGNVRSHWKDGSITVLELPEKRNYENSLSLVCRVVFTFLTMDDNGRAAALEQIASLLQRPDQLEKLPEMRKRADRKMAAVEAMLRTGVQSQLEGIRTAIAHLHTAAEDITSIETGIAAIRHRLTPFPQLRDKMRELREANARHGQYAAAMENLKHIFNITRTMQDTKVALDQGKLLAAHKKLVPVCITLSCIRAAGHIIMDLELARDELLFEVHKSDSPNKDYEKNLLVTFFIKVDELVANLSSNMWFVIGRALEMVKGSESGSGPQELVSCIRIVEREERIDNYYLDKKARGSAFMPPGRPRQWRKKTFENYLRFDQVAKMCRRLAADCTGLSGMFIFRKYLEVCRKVIVEDLQLARAAVPCFPSDYQIYDRFVHMYHNCVCKRLREIAAEQMEKSELVQLLSWIQTYGGEELLGNRRLQINTAALLDDVPVLSRSTLNTLYDNFVEMTRNDMKNWLDKTLSAERDDWNKHVRPDEDNFGYFYTSLPNIMFGMLRDTVTLAKEVSVEVIPSVINLTIEEFFIFANKYKDAFTAYRNKYFENRSTFREFTSTMVAIANNLQTCIESTDKYMQQVRLSMESDEQQETGIAGRRPVSRQQIIDNIDRLNARWNSAVGVAVNYLLEEICEDLSPHLAELFSRKWIVGCSAPETICMTVQDYYADHRHLRPATRCALLMDLQFRIVGEYLKAIDTRRLTFATYEERAAAGSRLKADAQSRRGFAFSLISSLISSCGDVISLRDKSLLTLEVTTFSRKYPNVPVDLLAALLASRDDVSRSEAKQMAEEVITHVQFHPRDRVLDQLFASVIGHSDSSSWKPNLDMMNMLSSFMRRDQPQS</sequence>
<dbReference type="InterPro" id="IPR019330">
    <property type="entry name" value="MESD"/>
</dbReference>
<dbReference type="Pfam" id="PF06046">
    <property type="entry name" value="Sec6"/>
    <property type="match status" value="1"/>
</dbReference>
<dbReference type="InterPro" id="IPR012337">
    <property type="entry name" value="RNaseH-like_sf"/>
</dbReference>
<evidence type="ECO:0000256" key="1">
    <source>
        <dbReference type="ARBA" id="ARBA00009447"/>
    </source>
</evidence>
<accession>A0AAN8FPY5</accession>
<dbReference type="Gene3D" id="3.30.70.260">
    <property type="match status" value="1"/>
</dbReference>
<dbReference type="GO" id="GO:0000149">
    <property type="term" value="F:SNARE binding"/>
    <property type="evidence" value="ECO:0007669"/>
    <property type="project" value="TreeGrafter"/>
</dbReference>
<dbReference type="PANTHER" id="PTHR21292">
    <property type="entry name" value="EXOCYST COMPLEX COMPONENT SEC6-RELATED"/>
    <property type="match status" value="1"/>
</dbReference>
<dbReference type="GO" id="GO:0006887">
    <property type="term" value="P:exocytosis"/>
    <property type="evidence" value="ECO:0007669"/>
    <property type="project" value="UniProtKB-KW"/>
</dbReference>
<keyword evidence="7" id="KW-1185">Reference proteome</keyword>
<dbReference type="GO" id="GO:0003676">
    <property type="term" value="F:nucleic acid binding"/>
    <property type="evidence" value="ECO:0007669"/>
    <property type="project" value="InterPro"/>
</dbReference>
<feature type="non-terminal residue" evidence="6">
    <location>
        <position position="1"/>
    </location>
</feature>
<reference evidence="6 7" key="1">
    <citation type="submission" date="2019-10" db="EMBL/GenBank/DDBJ databases">
        <title>Assembly and Annotation for the nematode Trichostrongylus colubriformis.</title>
        <authorList>
            <person name="Martin J."/>
        </authorList>
    </citation>
    <scope>NUCLEOTIDE SEQUENCE [LARGE SCALE GENOMIC DNA]</scope>
    <source>
        <strain evidence="6">G859</strain>
        <tissue evidence="6">Whole worm</tissue>
    </source>
</reference>
<dbReference type="PANTHER" id="PTHR21292:SF1">
    <property type="entry name" value="EXOCYST COMPLEX COMPONENT 3"/>
    <property type="match status" value="1"/>
</dbReference>
<comment type="similarity">
    <text evidence="1">Belongs to the SEC6 family.</text>
</comment>
<dbReference type="InterPro" id="IPR002156">
    <property type="entry name" value="RNaseH_domain"/>
</dbReference>
<name>A0AAN8FPY5_TRICO</name>
<evidence type="ECO:0000256" key="3">
    <source>
        <dbReference type="ARBA" id="ARBA00022483"/>
    </source>
</evidence>
<evidence type="ECO:0000256" key="4">
    <source>
        <dbReference type="SAM" id="MobiDB-lite"/>
    </source>
</evidence>
<dbReference type="GO" id="GO:0006457">
    <property type="term" value="P:protein folding"/>
    <property type="evidence" value="ECO:0007669"/>
    <property type="project" value="InterPro"/>
</dbReference>